<name>A0AA35RTS4_GEOBA</name>
<dbReference type="EMBL" id="CASHTH010001591">
    <property type="protein sequence ID" value="CAI8017092.1"/>
    <property type="molecule type" value="Genomic_DNA"/>
</dbReference>
<dbReference type="AlphaFoldDB" id="A0AA35RTS4"/>
<evidence type="ECO:0000313" key="2">
    <source>
        <dbReference type="Proteomes" id="UP001174909"/>
    </source>
</evidence>
<comment type="caution">
    <text evidence="1">The sequence shown here is derived from an EMBL/GenBank/DDBJ whole genome shotgun (WGS) entry which is preliminary data.</text>
</comment>
<evidence type="ECO:0000313" key="1">
    <source>
        <dbReference type="EMBL" id="CAI8017092.1"/>
    </source>
</evidence>
<organism evidence="1 2">
    <name type="scientific">Geodia barretti</name>
    <name type="common">Barrett's horny sponge</name>
    <dbReference type="NCBI Taxonomy" id="519541"/>
    <lineage>
        <taxon>Eukaryota</taxon>
        <taxon>Metazoa</taxon>
        <taxon>Porifera</taxon>
        <taxon>Demospongiae</taxon>
        <taxon>Heteroscleromorpha</taxon>
        <taxon>Tetractinellida</taxon>
        <taxon>Astrophorina</taxon>
        <taxon>Geodiidae</taxon>
        <taxon>Geodia</taxon>
    </lineage>
</organism>
<reference evidence="1" key="1">
    <citation type="submission" date="2023-03" db="EMBL/GenBank/DDBJ databases">
        <authorList>
            <person name="Steffen K."/>
            <person name="Cardenas P."/>
        </authorList>
    </citation>
    <scope>NUCLEOTIDE SEQUENCE</scope>
</reference>
<dbReference type="Proteomes" id="UP001174909">
    <property type="component" value="Unassembled WGS sequence"/>
</dbReference>
<proteinExistence type="predicted"/>
<keyword evidence="2" id="KW-1185">Reference proteome</keyword>
<accession>A0AA35RTS4</accession>
<gene>
    <name evidence="1" type="ORF">GBAR_LOCUS10426</name>
</gene>
<protein>
    <submittedName>
        <fullName evidence="1">Uncharacterized protein</fullName>
    </submittedName>
</protein>
<sequence length="50" mass="5715">MNANWFFCYSYSHSRSLNHPNLLSLLGTLTRPHSTMLITNYVLCGQNLLA</sequence>